<feature type="domain" description="Protein kinase" evidence="10">
    <location>
        <begin position="1"/>
        <end position="90"/>
    </location>
</feature>
<evidence type="ECO:0000256" key="3">
    <source>
        <dbReference type="ARBA" id="ARBA00022679"/>
    </source>
</evidence>
<dbReference type="GO" id="GO:0005524">
    <property type="term" value="F:ATP binding"/>
    <property type="evidence" value="ECO:0007669"/>
    <property type="project" value="UniProtKB-KW"/>
</dbReference>
<dbReference type="EC" id="2.7.11.1" evidence="1"/>
<comment type="catalytic activity">
    <reaction evidence="8">
        <text>L-threonyl-[protein] + ATP = O-phospho-L-threonyl-[protein] + ADP + H(+)</text>
        <dbReference type="Rhea" id="RHEA:46608"/>
        <dbReference type="Rhea" id="RHEA-COMP:11060"/>
        <dbReference type="Rhea" id="RHEA-COMP:11605"/>
        <dbReference type="ChEBI" id="CHEBI:15378"/>
        <dbReference type="ChEBI" id="CHEBI:30013"/>
        <dbReference type="ChEBI" id="CHEBI:30616"/>
        <dbReference type="ChEBI" id="CHEBI:61977"/>
        <dbReference type="ChEBI" id="CHEBI:456216"/>
        <dbReference type="EC" id="2.7.11.1"/>
    </reaction>
</comment>
<keyword evidence="3" id="KW-0808">Transferase</keyword>
<keyword evidence="4" id="KW-0732">Signal</keyword>
<dbReference type="InterPro" id="IPR000719">
    <property type="entry name" value="Prot_kinase_dom"/>
</dbReference>
<dbReference type="GO" id="GO:0004674">
    <property type="term" value="F:protein serine/threonine kinase activity"/>
    <property type="evidence" value="ECO:0007669"/>
    <property type="project" value="UniProtKB-KW"/>
</dbReference>
<keyword evidence="7" id="KW-0067">ATP-binding</keyword>
<reference evidence="11 12" key="1">
    <citation type="journal article" date="2018" name="Front. Plant Sci.">
        <title>Red Clover (Trifolium pratense) and Zigzag Clover (T. medium) - A Picture of Genomic Similarities and Differences.</title>
        <authorList>
            <person name="Dluhosova J."/>
            <person name="Istvanek J."/>
            <person name="Nedelnik J."/>
            <person name="Repkova J."/>
        </authorList>
    </citation>
    <scope>NUCLEOTIDE SEQUENCE [LARGE SCALE GENOMIC DNA]</scope>
    <source>
        <strain evidence="12">cv. 10/8</strain>
        <tissue evidence="11">Leaf</tissue>
    </source>
</reference>
<dbReference type="InterPro" id="IPR051343">
    <property type="entry name" value="G-type_lectin_kinases/EP1-like"/>
</dbReference>
<dbReference type="InterPro" id="IPR011009">
    <property type="entry name" value="Kinase-like_dom_sf"/>
</dbReference>
<evidence type="ECO:0000256" key="6">
    <source>
        <dbReference type="ARBA" id="ARBA00022777"/>
    </source>
</evidence>
<dbReference type="Gene3D" id="1.10.510.10">
    <property type="entry name" value="Transferase(Phosphotransferase) domain 1"/>
    <property type="match status" value="1"/>
</dbReference>
<sequence>MTHHKNLVRLVGFCNKENHRLLVYEMMRNGTLSSFIFGEEDKDKPSWEHRAKIVLEIARGLMYLHEECDPQIIHCDIKPQNVLLDSNYTA</sequence>
<dbReference type="InterPro" id="IPR008271">
    <property type="entry name" value="Ser/Thr_kinase_AS"/>
</dbReference>
<dbReference type="PANTHER" id="PTHR47976:SF62">
    <property type="entry name" value="RECEPTOR-LIKE SERINE_THREONINE-PROTEIN KINASE"/>
    <property type="match status" value="1"/>
</dbReference>
<feature type="non-terminal residue" evidence="11">
    <location>
        <position position="90"/>
    </location>
</feature>
<organism evidence="11 12">
    <name type="scientific">Trifolium medium</name>
    <dbReference type="NCBI Taxonomy" id="97028"/>
    <lineage>
        <taxon>Eukaryota</taxon>
        <taxon>Viridiplantae</taxon>
        <taxon>Streptophyta</taxon>
        <taxon>Embryophyta</taxon>
        <taxon>Tracheophyta</taxon>
        <taxon>Spermatophyta</taxon>
        <taxon>Magnoliopsida</taxon>
        <taxon>eudicotyledons</taxon>
        <taxon>Gunneridae</taxon>
        <taxon>Pentapetalae</taxon>
        <taxon>rosids</taxon>
        <taxon>fabids</taxon>
        <taxon>Fabales</taxon>
        <taxon>Fabaceae</taxon>
        <taxon>Papilionoideae</taxon>
        <taxon>50 kb inversion clade</taxon>
        <taxon>NPAAA clade</taxon>
        <taxon>Hologalegina</taxon>
        <taxon>IRL clade</taxon>
        <taxon>Trifolieae</taxon>
        <taxon>Trifolium</taxon>
    </lineage>
</organism>
<keyword evidence="11" id="KW-0675">Receptor</keyword>
<keyword evidence="5" id="KW-0547">Nucleotide-binding</keyword>
<keyword evidence="11" id="KW-0430">Lectin</keyword>
<dbReference type="AlphaFoldDB" id="A0A392RMH4"/>
<evidence type="ECO:0000256" key="4">
    <source>
        <dbReference type="ARBA" id="ARBA00022729"/>
    </source>
</evidence>
<evidence type="ECO:0000313" key="12">
    <source>
        <dbReference type="Proteomes" id="UP000265520"/>
    </source>
</evidence>
<evidence type="ECO:0000313" key="11">
    <source>
        <dbReference type="EMBL" id="MCI36990.1"/>
    </source>
</evidence>
<comment type="catalytic activity">
    <reaction evidence="9">
        <text>L-seryl-[protein] + ATP = O-phospho-L-seryl-[protein] + ADP + H(+)</text>
        <dbReference type="Rhea" id="RHEA:17989"/>
        <dbReference type="Rhea" id="RHEA-COMP:9863"/>
        <dbReference type="Rhea" id="RHEA-COMP:11604"/>
        <dbReference type="ChEBI" id="CHEBI:15378"/>
        <dbReference type="ChEBI" id="CHEBI:29999"/>
        <dbReference type="ChEBI" id="CHEBI:30616"/>
        <dbReference type="ChEBI" id="CHEBI:83421"/>
        <dbReference type="ChEBI" id="CHEBI:456216"/>
        <dbReference type="EC" id="2.7.11.1"/>
    </reaction>
</comment>
<dbReference type="Proteomes" id="UP000265520">
    <property type="component" value="Unassembled WGS sequence"/>
</dbReference>
<name>A0A392RMH4_9FABA</name>
<evidence type="ECO:0000256" key="9">
    <source>
        <dbReference type="ARBA" id="ARBA00048679"/>
    </source>
</evidence>
<keyword evidence="12" id="KW-1185">Reference proteome</keyword>
<evidence type="ECO:0000256" key="5">
    <source>
        <dbReference type="ARBA" id="ARBA00022741"/>
    </source>
</evidence>
<dbReference type="FunFam" id="1.10.510.10:FF:001023">
    <property type="entry name" value="Os07g0541700 protein"/>
    <property type="match status" value="1"/>
</dbReference>
<evidence type="ECO:0000256" key="1">
    <source>
        <dbReference type="ARBA" id="ARBA00012513"/>
    </source>
</evidence>
<comment type="caution">
    <text evidence="11">The sequence shown here is derived from an EMBL/GenBank/DDBJ whole genome shotgun (WGS) entry which is preliminary data.</text>
</comment>
<keyword evidence="6 11" id="KW-0418">Kinase</keyword>
<proteinExistence type="predicted"/>
<evidence type="ECO:0000256" key="8">
    <source>
        <dbReference type="ARBA" id="ARBA00047899"/>
    </source>
</evidence>
<keyword evidence="2 11" id="KW-0723">Serine/threonine-protein kinase</keyword>
<dbReference type="PANTHER" id="PTHR47976">
    <property type="entry name" value="G-TYPE LECTIN S-RECEPTOR-LIKE SERINE/THREONINE-PROTEIN KINASE SD2-5"/>
    <property type="match status" value="1"/>
</dbReference>
<evidence type="ECO:0000256" key="2">
    <source>
        <dbReference type="ARBA" id="ARBA00022527"/>
    </source>
</evidence>
<dbReference type="PROSITE" id="PS50011">
    <property type="entry name" value="PROTEIN_KINASE_DOM"/>
    <property type="match status" value="1"/>
</dbReference>
<accession>A0A392RMH4</accession>
<dbReference type="PROSITE" id="PS00108">
    <property type="entry name" value="PROTEIN_KINASE_ST"/>
    <property type="match status" value="1"/>
</dbReference>
<dbReference type="SUPFAM" id="SSF56112">
    <property type="entry name" value="Protein kinase-like (PK-like)"/>
    <property type="match status" value="1"/>
</dbReference>
<dbReference type="EMBL" id="LXQA010239564">
    <property type="protein sequence ID" value="MCI36990.1"/>
    <property type="molecule type" value="Genomic_DNA"/>
</dbReference>
<dbReference type="Pfam" id="PF00069">
    <property type="entry name" value="Pkinase"/>
    <property type="match status" value="1"/>
</dbReference>
<protein>
    <recommendedName>
        <fullName evidence="1">non-specific serine/threonine protein kinase</fullName>
        <ecNumber evidence="1">2.7.11.1</ecNumber>
    </recommendedName>
</protein>
<evidence type="ECO:0000259" key="10">
    <source>
        <dbReference type="PROSITE" id="PS50011"/>
    </source>
</evidence>
<dbReference type="GO" id="GO:0030246">
    <property type="term" value="F:carbohydrate binding"/>
    <property type="evidence" value="ECO:0007669"/>
    <property type="project" value="UniProtKB-KW"/>
</dbReference>
<evidence type="ECO:0000256" key="7">
    <source>
        <dbReference type="ARBA" id="ARBA00022840"/>
    </source>
</evidence>